<sequence>MTRGRRGGSIIKTLFTDAAAKAANNKGKEKDVDDVDDFTSDKEVQLADTSTTLDDETVPSPLATKKPGSVAATPSPSGGAAARLGGRPSPSLFEPPRNAWLRTPSPMQTMDGKDVIALRVRKKPLPLAQQNLKKRARELGMSPLATSSPSSSAAVTSSSSSPAAAKKEAASPCQELLVTEDDEPIVFHMDLADEVSPGVTAAFDIEDLREELERSRHEEMADDDEGGEEEERRTQASAIMAEEQVVMVGERRTQLVDEPEQLQMKPKPSPANRALTPSAQALGSFPTRSGSWFTLGSGLSEAETVLPAPGAKLSERRFLASNQVNLGSNHESDVERRSFARVSMEIVRSALQELNEERNGKDDGGEEEEEQKVTAPPSPSRGGQEEAAKKSSSGDKANTSPTSGRRSRIIEREERLRQIDLEREKIKRRRMERQSRRRESDLGSVARAKPDNAAADTSASTSTSTSTTSTTDQLSSELRQSAPVSVGERRRNRVTTPPSSPRREVLADITTTTRPSSPPSATSTSTTASPRRKKGSPIVPRLDIAKTREAAAKAPGPNSPTSPSLLRNSSRVPPAASGAVATAADLRRQLRERSSRRVVTVPQPSTLSLSIRERLQHDALHRARTTAAASRQPSPSPAPTPKPTPTAATAAQDKAQPRRRREPSPMVVKKPATAAKEKEKKQKEDEKKKPVIADAGGDASVAAAAAGCETVLAYSSLKERKIVDAFLEVIAKEKREREEREQAEKKGRGCVLPYPIPAPGSPSSSFIIMPSPPKRKSLSPGDEAMPASASTSTTSSGSPPKKRKLENGESASSVDDSSSSSKENVASALNSPHGKPTLQRSTSKETWRGEGEGTLRARQHKEREDVHRLYGLDAELARKSQEKLKPDTVREAIVWVYKAARGNTKGSVLMPSSSRGVAGLFDCLKSGRLLCEVANKVRPGIIPKIHIRPIPLMEQENIKMYLAACERMGMRKADLFVVSDLYEEKYLPAVLQNIICLSRLASASSTFAGPHLRM</sequence>
<feature type="compositionally biased region" description="Pro residues" evidence="1">
    <location>
        <begin position="634"/>
        <end position="644"/>
    </location>
</feature>
<dbReference type="GeneID" id="14920919"/>
<evidence type="ECO:0000256" key="1">
    <source>
        <dbReference type="SAM" id="MobiDB-lite"/>
    </source>
</evidence>
<dbReference type="Pfam" id="PF00307">
    <property type="entry name" value="CH"/>
    <property type="match status" value="1"/>
</dbReference>
<feature type="compositionally biased region" description="Polar residues" evidence="1">
    <location>
        <begin position="473"/>
        <end position="483"/>
    </location>
</feature>
<gene>
    <name evidence="3" type="ORF">ACA1_114550</name>
</gene>
<feature type="compositionally biased region" description="Basic and acidic residues" evidence="1">
    <location>
        <begin position="383"/>
        <end position="393"/>
    </location>
</feature>
<feature type="compositionally biased region" description="Basic and acidic residues" evidence="1">
    <location>
        <begin position="408"/>
        <end position="425"/>
    </location>
</feature>
<dbReference type="Gene3D" id="1.10.418.10">
    <property type="entry name" value="Calponin-like domain"/>
    <property type="match status" value="1"/>
</dbReference>
<feature type="compositionally biased region" description="Basic and acidic residues" evidence="1">
    <location>
        <begin position="842"/>
        <end position="862"/>
    </location>
</feature>
<keyword evidence="4" id="KW-1185">Reference proteome</keyword>
<feature type="compositionally biased region" description="Low complexity" evidence="1">
    <location>
        <begin position="809"/>
        <end position="827"/>
    </location>
</feature>
<dbReference type="InterPro" id="IPR001715">
    <property type="entry name" value="CH_dom"/>
</dbReference>
<dbReference type="GO" id="GO:0051015">
    <property type="term" value="F:actin filament binding"/>
    <property type="evidence" value="ECO:0007669"/>
    <property type="project" value="TreeGrafter"/>
</dbReference>
<reference evidence="3 4" key="1">
    <citation type="journal article" date="2013" name="Genome Biol.">
        <title>Genome of Acanthamoeba castellanii highlights extensive lateral gene transfer and early evolution of tyrosine kinase signaling.</title>
        <authorList>
            <person name="Clarke M."/>
            <person name="Lohan A.J."/>
            <person name="Liu B."/>
            <person name="Lagkouvardos I."/>
            <person name="Roy S."/>
            <person name="Zafar N."/>
            <person name="Bertelli C."/>
            <person name="Schilde C."/>
            <person name="Kianianmomeni A."/>
            <person name="Burglin T.R."/>
            <person name="Frech C."/>
            <person name="Turcotte B."/>
            <person name="Kopec K.O."/>
            <person name="Synnott J.M."/>
            <person name="Choo C."/>
            <person name="Paponov I."/>
            <person name="Finkler A."/>
            <person name="Soon Heng Tan C."/>
            <person name="Hutchins A.P."/>
            <person name="Weinmeier T."/>
            <person name="Rattei T."/>
            <person name="Chu J.S."/>
            <person name="Gimenez G."/>
            <person name="Irimia M."/>
            <person name="Rigden D.J."/>
            <person name="Fitzpatrick D.A."/>
            <person name="Lorenzo-Morales J."/>
            <person name="Bateman A."/>
            <person name="Chiu C.H."/>
            <person name="Tang P."/>
            <person name="Hegemann P."/>
            <person name="Fromm H."/>
            <person name="Raoult D."/>
            <person name="Greub G."/>
            <person name="Miranda-Saavedra D."/>
            <person name="Chen N."/>
            <person name="Nash P."/>
            <person name="Ginger M.L."/>
            <person name="Horn M."/>
            <person name="Schaap P."/>
            <person name="Caler L."/>
            <person name="Loftus B."/>
        </authorList>
    </citation>
    <scope>NUCLEOTIDE SEQUENCE [LARGE SCALE GENOMIC DNA]</scope>
    <source>
        <strain evidence="3 4">Neff</strain>
    </source>
</reference>
<dbReference type="CDD" id="cd00014">
    <property type="entry name" value="CH_SF"/>
    <property type="match status" value="1"/>
</dbReference>
<feature type="region of interest" description="Disordered" evidence="1">
    <location>
        <begin position="211"/>
        <end position="276"/>
    </location>
</feature>
<feature type="compositionally biased region" description="Acidic residues" evidence="1">
    <location>
        <begin position="220"/>
        <end position="229"/>
    </location>
</feature>
<feature type="compositionally biased region" description="Low complexity" evidence="1">
    <location>
        <begin position="453"/>
        <end position="472"/>
    </location>
</feature>
<dbReference type="STRING" id="1257118.L8H6K0"/>
<feature type="compositionally biased region" description="Basic and acidic residues" evidence="1">
    <location>
        <begin position="585"/>
        <end position="595"/>
    </location>
</feature>
<dbReference type="OrthoDB" id="21595at2759"/>
<dbReference type="AlphaFoldDB" id="L8H6K0"/>
<evidence type="ECO:0000259" key="2">
    <source>
        <dbReference type="PROSITE" id="PS50021"/>
    </source>
</evidence>
<feature type="region of interest" description="Disordered" evidence="1">
    <location>
        <begin position="351"/>
        <end position="698"/>
    </location>
</feature>
<protein>
    <submittedName>
        <fullName evidence="3">Calponin</fullName>
    </submittedName>
</protein>
<feature type="compositionally biased region" description="Polar residues" evidence="1">
    <location>
        <begin position="559"/>
        <end position="571"/>
    </location>
</feature>
<feature type="region of interest" description="Disordered" evidence="1">
    <location>
        <begin position="734"/>
        <end position="862"/>
    </location>
</feature>
<feature type="compositionally biased region" description="Basic and acidic residues" evidence="1">
    <location>
        <begin position="675"/>
        <end position="691"/>
    </location>
</feature>
<feature type="compositionally biased region" description="Basic and acidic residues" evidence="1">
    <location>
        <begin position="734"/>
        <end position="747"/>
    </location>
</feature>
<feature type="compositionally biased region" description="Basic and acidic residues" evidence="1">
    <location>
        <begin position="611"/>
        <end position="621"/>
    </location>
</feature>
<proteinExistence type="predicted"/>
<dbReference type="Proteomes" id="UP000011083">
    <property type="component" value="Unassembled WGS sequence"/>
</dbReference>
<feature type="domain" description="Calponin-homology (CH)" evidence="2">
    <location>
        <begin position="886"/>
        <end position="1002"/>
    </location>
</feature>
<dbReference type="VEuPathDB" id="AmoebaDB:ACA1_114550"/>
<accession>L8H6K0</accession>
<dbReference type="RefSeq" id="XP_004342186.1">
    <property type="nucleotide sequence ID" value="XM_004342137.1"/>
</dbReference>
<feature type="compositionally biased region" description="Polar residues" evidence="1">
    <location>
        <begin position="394"/>
        <end position="404"/>
    </location>
</feature>
<feature type="compositionally biased region" description="Low complexity" evidence="1">
    <location>
        <begin position="67"/>
        <end position="82"/>
    </location>
</feature>
<dbReference type="PANTHER" id="PTHR47385">
    <property type="entry name" value="CALPONIN"/>
    <property type="match status" value="1"/>
</dbReference>
<dbReference type="KEGG" id="acan:ACA1_114550"/>
<dbReference type="SMART" id="SM00033">
    <property type="entry name" value="CH"/>
    <property type="match status" value="1"/>
</dbReference>
<dbReference type="PROSITE" id="PS50021">
    <property type="entry name" value="CH"/>
    <property type="match status" value="1"/>
</dbReference>
<feature type="compositionally biased region" description="Low complexity" evidence="1">
    <location>
        <begin position="142"/>
        <end position="164"/>
    </location>
</feature>
<dbReference type="EMBL" id="KB007926">
    <property type="protein sequence ID" value="ELR20076.1"/>
    <property type="molecule type" value="Genomic_DNA"/>
</dbReference>
<dbReference type="InterPro" id="IPR050606">
    <property type="entry name" value="Calponin-like"/>
</dbReference>
<feature type="compositionally biased region" description="Low complexity" evidence="1">
    <location>
        <begin position="784"/>
        <end position="799"/>
    </location>
</feature>
<dbReference type="PANTHER" id="PTHR47385:SF14">
    <property type="entry name" value="TRANSGELIN"/>
    <property type="match status" value="1"/>
</dbReference>
<dbReference type="InterPro" id="IPR036872">
    <property type="entry name" value="CH_dom_sf"/>
</dbReference>
<organism evidence="3 4">
    <name type="scientific">Acanthamoeba castellanii (strain ATCC 30010 / Neff)</name>
    <dbReference type="NCBI Taxonomy" id="1257118"/>
    <lineage>
        <taxon>Eukaryota</taxon>
        <taxon>Amoebozoa</taxon>
        <taxon>Discosea</taxon>
        <taxon>Longamoebia</taxon>
        <taxon>Centramoebida</taxon>
        <taxon>Acanthamoebidae</taxon>
        <taxon>Acanthamoeba</taxon>
    </lineage>
</organism>
<feature type="compositionally biased region" description="Low complexity" evidence="1">
    <location>
        <begin position="645"/>
        <end position="654"/>
    </location>
</feature>
<dbReference type="SUPFAM" id="SSF47576">
    <property type="entry name" value="Calponin-homology domain, CH-domain"/>
    <property type="match status" value="1"/>
</dbReference>
<name>L8H6K0_ACACF</name>
<feature type="region of interest" description="Disordered" evidence="1">
    <location>
        <begin position="46"/>
        <end position="172"/>
    </location>
</feature>
<feature type="compositionally biased region" description="Low complexity" evidence="1">
    <location>
        <begin position="510"/>
        <end position="529"/>
    </location>
</feature>
<dbReference type="GO" id="GO:0007015">
    <property type="term" value="P:actin filament organization"/>
    <property type="evidence" value="ECO:0007669"/>
    <property type="project" value="TreeGrafter"/>
</dbReference>
<evidence type="ECO:0000313" key="3">
    <source>
        <dbReference type="EMBL" id="ELR20076.1"/>
    </source>
</evidence>
<evidence type="ECO:0000313" key="4">
    <source>
        <dbReference type="Proteomes" id="UP000011083"/>
    </source>
</evidence>
<feature type="compositionally biased region" description="Basic and acidic residues" evidence="1">
    <location>
        <begin position="432"/>
        <end position="441"/>
    </location>
</feature>
<feature type="compositionally biased region" description="Low complexity" evidence="1">
    <location>
        <begin position="575"/>
        <end position="584"/>
    </location>
</feature>
<dbReference type="GO" id="GO:0015629">
    <property type="term" value="C:actin cytoskeleton"/>
    <property type="evidence" value="ECO:0007669"/>
    <property type="project" value="TreeGrafter"/>
</dbReference>